<comment type="caution">
    <text evidence="1">The sequence shown here is derived from an EMBL/GenBank/DDBJ whole genome shotgun (WGS) entry which is preliminary data.</text>
</comment>
<reference evidence="1" key="1">
    <citation type="submission" date="2022-07" db="EMBL/GenBank/DDBJ databases">
        <title>Genome Sequence of Phlebia brevispora.</title>
        <authorList>
            <person name="Buettner E."/>
        </authorList>
    </citation>
    <scope>NUCLEOTIDE SEQUENCE</scope>
    <source>
        <strain evidence="1">MPL23</strain>
    </source>
</reference>
<evidence type="ECO:0000313" key="2">
    <source>
        <dbReference type="Proteomes" id="UP001148662"/>
    </source>
</evidence>
<organism evidence="1 2">
    <name type="scientific">Phlebia brevispora</name>
    <dbReference type="NCBI Taxonomy" id="194682"/>
    <lineage>
        <taxon>Eukaryota</taxon>
        <taxon>Fungi</taxon>
        <taxon>Dikarya</taxon>
        <taxon>Basidiomycota</taxon>
        <taxon>Agaricomycotina</taxon>
        <taxon>Agaricomycetes</taxon>
        <taxon>Polyporales</taxon>
        <taxon>Meruliaceae</taxon>
        <taxon>Phlebia</taxon>
    </lineage>
</organism>
<proteinExistence type="predicted"/>
<dbReference type="Proteomes" id="UP001148662">
    <property type="component" value="Unassembled WGS sequence"/>
</dbReference>
<dbReference type="EMBL" id="JANHOG010001646">
    <property type="protein sequence ID" value="KAJ3533797.1"/>
    <property type="molecule type" value="Genomic_DNA"/>
</dbReference>
<sequence length="442" mass="48548">MLSNRILKAPPSHAAQNMGSSSSTWRGSQPARVEPRAALHVTNAYYARGPVLNALSVLYDIQDIEPRICAMSEAEDAAGPRRSQRERKQATHFVSGGSDYHSTRRGSPPRAVESQSNKRKRSQELSDDEELSSLSELDASEPEERDADVEEDYTAPKRKHKTKQAVDKPPPKKRGPPAAKRPKTNKPGPAASSKTKKSTGAKRGRKPATGAAFDAEQVAKDTKILNDNVLFNAIMNPSAALQTTAEDFLDSLSQTPEASQAELINCILRACGCNHTLNADEVMDYDGVVDALDNITEALKQDDTPVYPLTSKLPAFKKFRKSLSEFLSRLISSAAALELLYTTDLMPTLQTWVVATSSSHLRAFRHTATVVALEVETALCEVAAEVEKQAETVSRQREGERKRKKGKGESSNPREKELEAKAAVIREHRTKLAEFLKEFVDG</sequence>
<accession>A0ACC1S7W1</accession>
<evidence type="ECO:0000313" key="1">
    <source>
        <dbReference type="EMBL" id="KAJ3533797.1"/>
    </source>
</evidence>
<keyword evidence="2" id="KW-1185">Reference proteome</keyword>
<name>A0ACC1S7W1_9APHY</name>
<gene>
    <name evidence="1" type="ORF">NM688_g7233</name>
</gene>
<protein>
    <submittedName>
        <fullName evidence="1">Uncharacterized protein</fullName>
    </submittedName>
</protein>